<dbReference type="InterPro" id="IPR044068">
    <property type="entry name" value="CB"/>
</dbReference>
<dbReference type="InterPro" id="IPR002104">
    <property type="entry name" value="Integrase_catalytic"/>
</dbReference>
<sequence length="372" mass="40778">MAGSIAKRPDGRWRARYRDRAGKEHARHFTRKVDAQAWLDDVTTAKATGTYVDPQQARTTVAVVVESWLAAHPDWTESTRVRNQSIVDRHIRPTWENVKLGDIDHDQLQTWVGKLVDSGAAGGTVRKVAGVMNGILGQAVLSKKLAVNPMTGVRLPKQALAPRRYLTGVQVEQLAAAAGDDSLTVLVLAYCGLRIGELAALRVKHVDMLRKRFRVEESVTEVNGALVWSSPKDHQRRSVPFPDFLTKDVGALLKGRAPDDLLFPAPRGGALRVRNMRRSWFDAAAKVAGVAGLTPHELRHTAASLAVSAGASVLALQRMLGHEKPSVTLDVYADLFDEDLDQVADSLHTARSGYVADYLRTRDEKRLAIVGS</sequence>
<accession>A0ABZ3FQB7</accession>
<gene>
    <name evidence="8" type="ORF">AADG42_05650</name>
</gene>
<dbReference type="InterPro" id="IPR010998">
    <property type="entry name" value="Integrase_recombinase_N"/>
</dbReference>
<proteinExistence type="inferred from homology"/>
<evidence type="ECO:0000256" key="2">
    <source>
        <dbReference type="ARBA" id="ARBA00022908"/>
    </source>
</evidence>
<dbReference type="InterPro" id="IPR050808">
    <property type="entry name" value="Phage_Integrase"/>
</dbReference>
<dbReference type="InterPro" id="IPR004107">
    <property type="entry name" value="Integrase_SAM-like_N"/>
</dbReference>
<feature type="domain" description="Core-binding (CB)" evidence="7">
    <location>
        <begin position="59"/>
        <end position="140"/>
    </location>
</feature>
<dbReference type="InterPro" id="IPR058717">
    <property type="entry name" value="Phage_L5_Integrase_N"/>
</dbReference>
<keyword evidence="3 5" id="KW-0238">DNA-binding</keyword>
<dbReference type="PANTHER" id="PTHR30629">
    <property type="entry name" value="PROPHAGE INTEGRASE"/>
    <property type="match status" value="1"/>
</dbReference>
<dbReference type="Pfam" id="PF26003">
    <property type="entry name" value="Integrase_N_phage"/>
    <property type="match status" value="1"/>
</dbReference>
<evidence type="ECO:0000259" key="7">
    <source>
        <dbReference type="PROSITE" id="PS51900"/>
    </source>
</evidence>
<evidence type="ECO:0000256" key="5">
    <source>
        <dbReference type="PROSITE-ProRule" id="PRU01248"/>
    </source>
</evidence>
<evidence type="ECO:0000259" key="6">
    <source>
        <dbReference type="PROSITE" id="PS51898"/>
    </source>
</evidence>
<dbReference type="PROSITE" id="PS51898">
    <property type="entry name" value="TYR_RECOMBINASE"/>
    <property type="match status" value="1"/>
</dbReference>
<dbReference type="Pfam" id="PF14659">
    <property type="entry name" value="Phage_int_SAM_3"/>
    <property type="match status" value="1"/>
</dbReference>
<dbReference type="Gene3D" id="1.10.443.10">
    <property type="entry name" value="Intergrase catalytic core"/>
    <property type="match status" value="1"/>
</dbReference>
<reference evidence="8 9" key="1">
    <citation type="submission" date="2024-04" db="EMBL/GenBank/DDBJ databases">
        <title>Isolation of an actinomycete strain from pig manure.</title>
        <authorList>
            <person name="Gong T."/>
            <person name="Yu Z."/>
            <person name="An M."/>
            <person name="Wei C."/>
            <person name="Yang W."/>
            <person name="Liu L."/>
        </authorList>
    </citation>
    <scope>NUCLEOTIDE SEQUENCE [LARGE SCALE GENOMIC DNA]</scope>
    <source>
        <strain evidence="8 9">ZF39</strain>
    </source>
</reference>
<dbReference type="Gene3D" id="1.10.150.130">
    <property type="match status" value="1"/>
</dbReference>
<dbReference type="CDD" id="cd01189">
    <property type="entry name" value="INT_ICEBs1_C_like"/>
    <property type="match status" value="1"/>
</dbReference>
<feature type="domain" description="Tyr recombinase" evidence="6">
    <location>
        <begin position="161"/>
        <end position="345"/>
    </location>
</feature>
<dbReference type="InterPro" id="IPR011010">
    <property type="entry name" value="DNA_brk_join_enz"/>
</dbReference>
<evidence type="ECO:0000313" key="9">
    <source>
        <dbReference type="Proteomes" id="UP001442841"/>
    </source>
</evidence>
<dbReference type="EMBL" id="CP154795">
    <property type="protein sequence ID" value="XAN06816.1"/>
    <property type="molecule type" value="Genomic_DNA"/>
</dbReference>
<evidence type="ECO:0000256" key="3">
    <source>
        <dbReference type="ARBA" id="ARBA00023125"/>
    </source>
</evidence>
<keyword evidence="2" id="KW-0229">DNA integration</keyword>
<dbReference type="Pfam" id="PF00589">
    <property type="entry name" value="Phage_integrase"/>
    <property type="match status" value="1"/>
</dbReference>
<dbReference type="RefSeq" id="WP_425308249.1">
    <property type="nucleotide sequence ID" value="NZ_CP154795.1"/>
</dbReference>
<dbReference type="PROSITE" id="PS51900">
    <property type="entry name" value="CB"/>
    <property type="match status" value="1"/>
</dbReference>
<keyword evidence="9" id="KW-1185">Reference proteome</keyword>
<evidence type="ECO:0000256" key="4">
    <source>
        <dbReference type="ARBA" id="ARBA00023172"/>
    </source>
</evidence>
<organism evidence="8 9">
    <name type="scientific">Ammonicoccus fulvus</name>
    <dbReference type="NCBI Taxonomy" id="3138240"/>
    <lineage>
        <taxon>Bacteria</taxon>
        <taxon>Bacillati</taxon>
        <taxon>Actinomycetota</taxon>
        <taxon>Actinomycetes</taxon>
        <taxon>Propionibacteriales</taxon>
        <taxon>Propionibacteriaceae</taxon>
        <taxon>Ammonicoccus</taxon>
    </lineage>
</organism>
<comment type="similarity">
    <text evidence="1">Belongs to the 'phage' integrase family.</text>
</comment>
<evidence type="ECO:0000256" key="1">
    <source>
        <dbReference type="ARBA" id="ARBA00008857"/>
    </source>
</evidence>
<protein>
    <submittedName>
        <fullName evidence="8">Tyrosine-type recombinase/integrase</fullName>
    </submittedName>
</protein>
<keyword evidence="4" id="KW-0233">DNA recombination</keyword>
<name>A0ABZ3FQB7_9ACTN</name>
<dbReference type="PANTHER" id="PTHR30629:SF2">
    <property type="entry name" value="PROPHAGE INTEGRASE INTS-RELATED"/>
    <property type="match status" value="1"/>
</dbReference>
<dbReference type="SUPFAM" id="SSF56349">
    <property type="entry name" value="DNA breaking-rejoining enzymes"/>
    <property type="match status" value="1"/>
</dbReference>
<dbReference type="InterPro" id="IPR013762">
    <property type="entry name" value="Integrase-like_cat_sf"/>
</dbReference>
<dbReference type="Proteomes" id="UP001442841">
    <property type="component" value="Chromosome"/>
</dbReference>
<evidence type="ECO:0000313" key="8">
    <source>
        <dbReference type="EMBL" id="XAN06816.1"/>
    </source>
</evidence>